<accession>A0A433D7Y4</accession>
<gene>
    <name evidence="3" type="ORF">BC936DRAFT_146584</name>
</gene>
<keyword evidence="4" id="KW-1185">Reference proteome</keyword>
<evidence type="ECO:0008006" key="5">
    <source>
        <dbReference type="Google" id="ProtNLM"/>
    </source>
</evidence>
<evidence type="ECO:0000313" key="4">
    <source>
        <dbReference type="Proteomes" id="UP000268093"/>
    </source>
</evidence>
<reference evidence="3 4" key="1">
    <citation type="journal article" date="2018" name="New Phytol.">
        <title>Phylogenomics of Endogonaceae and evolution of mycorrhizas within Mucoromycota.</title>
        <authorList>
            <person name="Chang Y."/>
            <person name="Desiro A."/>
            <person name="Na H."/>
            <person name="Sandor L."/>
            <person name="Lipzen A."/>
            <person name="Clum A."/>
            <person name="Barry K."/>
            <person name="Grigoriev I.V."/>
            <person name="Martin F.M."/>
            <person name="Stajich J.E."/>
            <person name="Smith M.E."/>
            <person name="Bonito G."/>
            <person name="Spatafora J.W."/>
        </authorList>
    </citation>
    <scope>NUCLEOTIDE SEQUENCE [LARGE SCALE GENOMIC DNA]</scope>
    <source>
        <strain evidence="3 4">GMNB39</strain>
    </source>
</reference>
<dbReference type="EMBL" id="RBNI01005408">
    <property type="protein sequence ID" value="RUP46731.1"/>
    <property type="molecule type" value="Genomic_DNA"/>
</dbReference>
<dbReference type="Proteomes" id="UP000268093">
    <property type="component" value="Unassembled WGS sequence"/>
</dbReference>
<protein>
    <recommendedName>
        <fullName evidence="5">SWI5-dependent HO expression protein 3</fullName>
    </recommendedName>
</protein>
<evidence type="ECO:0000313" key="3">
    <source>
        <dbReference type="EMBL" id="RUP46731.1"/>
    </source>
</evidence>
<comment type="caution">
    <text evidence="3">The sequence shown here is derived from an EMBL/GenBank/DDBJ whole genome shotgun (WGS) entry which is preliminary data.</text>
</comment>
<feature type="coiled-coil region" evidence="1">
    <location>
        <begin position="178"/>
        <end position="216"/>
    </location>
</feature>
<keyword evidence="1" id="KW-0175">Coiled coil</keyword>
<evidence type="ECO:0000256" key="2">
    <source>
        <dbReference type="SAM" id="MobiDB-lite"/>
    </source>
</evidence>
<feature type="coiled-coil region" evidence="1">
    <location>
        <begin position="77"/>
        <end position="139"/>
    </location>
</feature>
<name>A0A433D7Y4_9FUNG</name>
<feature type="region of interest" description="Disordered" evidence="2">
    <location>
        <begin position="1"/>
        <end position="28"/>
    </location>
</feature>
<evidence type="ECO:0000256" key="1">
    <source>
        <dbReference type="SAM" id="Coils"/>
    </source>
</evidence>
<proteinExistence type="predicted"/>
<feature type="coiled-coil region" evidence="1">
    <location>
        <begin position="303"/>
        <end position="330"/>
    </location>
</feature>
<dbReference type="AlphaFoldDB" id="A0A433D7Y4"/>
<dbReference type="OrthoDB" id="2377384at2759"/>
<organism evidence="3 4">
    <name type="scientific">Jimgerdemannia flammicorona</name>
    <dbReference type="NCBI Taxonomy" id="994334"/>
    <lineage>
        <taxon>Eukaryota</taxon>
        <taxon>Fungi</taxon>
        <taxon>Fungi incertae sedis</taxon>
        <taxon>Mucoromycota</taxon>
        <taxon>Mucoromycotina</taxon>
        <taxon>Endogonomycetes</taxon>
        <taxon>Endogonales</taxon>
        <taxon>Endogonaceae</taxon>
        <taxon>Jimgerdemannia</taxon>
    </lineage>
</organism>
<sequence length="334" mass="37781">MANLLPDRVQNLDGMSTLRPPAERHSAPHKIRASPFHFPRVYLTLATCEPPLDPLSLERTNKIPSLLPPTSPHLSGSKAVTLDLEDIQRKLESAQRELATTRAEYDLTKRETKAAELAAAEASRSNRRLRVEVQTLNDLLHRKDRQIEQSKATSFFFEGQLKKFEEEIDAARVGLERFKVLEEEAAAAQADAEEAARKTAREYESVRKEIDALNLTYRAEVDAIKAEIAEAQHMFLAESEETLKVAAESEARVRKMLEEKGDELKEVRAANEVVVGRQKDLAEMVEREVRVLKKVLGKEAEATKGHEATAQEIKDEMADLMRKLRTFRLTYVEG</sequence>